<dbReference type="InterPro" id="IPR014743">
    <property type="entry name" value="Cl-channel_core"/>
</dbReference>
<sequence>MINKGRMKEIIKDEKRYENVVLMTLAVFVGIVTGISSIIFNKFLEIFHYGLYDGQILMKRVPLKIKFLIIPIVGGLLVGIIGKYFISKEDKGFGVSRVIQELDDINKFLMKPRIVFLKTFQTIVTLGSGLSAGRQGPIVHLGGAIGSIIGYKFNFDETKIRILIGCGVAGSIAGVFNTPISATIFVLEILMHKDCLRYFTPIVISSITSVVMTRFLIGNKVFLSVRGSFGILSYRELLYYVVLGILLGFLAIVYIKLIEKTKWIIKKIKISHCFHPAIGAFVVVIIGYFLPYIFDIEYGTIGKIIEDKFNVKLLIFLLIGKIVATAATLGSGGVGGVFLPGLYIGAAFGSIYGNLLCSLVPNNIYNVSSYSLVGMGAMFAAFADAPITATIMILELTNTYSIILPILLSCAVGSATIQLIYPKTIYTVSIKKD</sequence>
<dbReference type="InterPro" id="IPR050368">
    <property type="entry name" value="ClC-type_chloride_channel"/>
</dbReference>
<dbReference type="RefSeq" id="WP_072967386.1">
    <property type="nucleotide sequence ID" value="NZ_FRAJ01000012.1"/>
</dbReference>
<evidence type="ECO:0000256" key="1">
    <source>
        <dbReference type="ARBA" id="ARBA00004141"/>
    </source>
</evidence>
<dbReference type="AlphaFoldDB" id="A0A1M6QU33"/>
<dbReference type="GO" id="GO:0034707">
    <property type="term" value="C:chloride channel complex"/>
    <property type="evidence" value="ECO:0007669"/>
    <property type="project" value="UniProtKB-KW"/>
</dbReference>
<dbReference type="PRINTS" id="PR00762">
    <property type="entry name" value="CLCHANNEL"/>
</dbReference>
<evidence type="ECO:0000256" key="3">
    <source>
        <dbReference type="ARBA" id="ARBA00022692"/>
    </source>
</evidence>
<dbReference type="GO" id="GO:0005254">
    <property type="term" value="F:chloride channel activity"/>
    <property type="evidence" value="ECO:0007669"/>
    <property type="project" value="UniProtKB-KW"/>
</dbReference>
<keyword evidence="9" id="KW-0407">Ion channel</keyword>
<dbReference type="SUPFAM" id="SSF81340">
    <property type="entry name" value="Clc chloride channel"/>
    <property type="match status" value="1"/>
</dbReference>
<evidence type="ECO:0000256" key="6">
    <source>
        <dbReference type="ARBA" id="ARBA00023136"/>
    </source>
</evidence>
<keyword evidence="2" id="KW-0813">Transport</keyword>
<feature type="transmembrane region" description="Helical" evidence="10">
    <location>
        <begin position="372"/>
        <end position="394"/>
    </location>
</feature>
<keyword evidence="12" id="KW-1185">Reference proteome</keyword>
<feature type="transmembrane region" description="Helical" evidence="10">
    <location>
        <begin position="20"/>
        <end position="40"/>
    </location>
</feature>
<keyword evidence="3 10" id="KW-0812">Transmembrane</keyword>
<protein>
    <submittedName>
        <fullName evidence="11">Chloride channel protein, CIC family</fullName>
    </submittedName>
</protein>
<evidence type="ECO:0000256" key="8">
    <source>
        <dbReference type="ARBA" id="ARBA00023214"/>
    </source>
</evidence>
<keyword evidence="5" id="KW-0406">Ion transport</keyword>
<dbReference type="CDD" id="cd00400">
    <property type="entry name" value="Voltage_gated_ClC"/>
    <property type="match status" value="1"/>
</dbReference>
<feature type="transmembrane region" description="Helical" evidence="10">
    <location>
        <begin position="198"/>
        <end position="217"/>
    </location>
</feature>
<keyword evidence="6 10" id="KW-0472">Membrane</keyword>
<dbReference type="Pfam" id="PF00654">
    <property type="entry name" value="Voltage_CLC"/>
    <property type="match status" value="1"/>
</dbReference>
<feature type="transmembrane region" description="Helical" evidence="10">
    <location>
        <begin position="314"/>
        <end position="335"/>
    </location>
</feature>
<comment type="subcellular location">
    <subcellularLocation>
        <location evidence="1">Membrane</location>
        <topology evidence="1">Multi-pass membrane protein</topology>
    </subcellularLocation>
</comment>
<dbReference type="PANTHER" id="PTHR43427">
    <property type="entry name" value="CHLORIDE CHANNEL PROTEIN CLC-E"/>
    <property type="match status" value="1"/>
</dbReference>
<feature type="transmembrane region" description="Helical" evidence="10">
    <location>
        <begin position="277"/>
        <end position="294"/>
    </location>
</feature>
<dbReference type="PANTHER" id="PTHR43427:SF6">
    <property type="entry name" value="CHLORIDE CHANNEL PROTEIN CLC-E"/>
    <property type="match status" value="1"/>
</dbReference>
<accession>A0A1M6QU33</accession>
<name>A0A1M6QU33_9FIRM</name>
<keyword evidence="7" id="KW-0869">Chloride channel</keyword>
<evidence type="ECO:0000313" key="11">
    <source>
        <dbReference type="EMBL" id="SHK23792.1"/>
    </source>
</evidence>
<proteinExistence type="predicted"/>
<reference evidence="11 12" key="1">
    <citation type="submission" date="2016-11" db="EMBL/GenBank/DDBJ databases">
        <authorList>
            <person name="Jaros S."/>
            <person name="Januszkiewicz K."/>
            <person name="Wedrychowicz H."/>
        </authorList>
    </citation>
    <scope>NUCLEOTIDE SEQUENCE [LARGE SCALE GENOMIC DNA]</scope>
    <source>
        <strain evidence="11 12">DSM 14501</strain>
    </source>
</reference>
<evidence type="ECO:0000256" key="4">
    <source>
        <dbReference type="ARBA" id="ARBA00022989"/>
    </source>
</evidence>
<feature type="transmembrane region" description="Helical" evidence="10">
    <location>
        <begin position="341"/>
        <end position="360"/>
    </location>
</feature>
<keyword evidence="8" id="KW-0868">Chloride</keyword>
<feature type="transmembrane region" description="Helical" evidence="10">
    <location>
        <begin position="237"/>
        <end position="257"/>
    </location>
</feature>
<dbReference type="Proteomes" id="UP000184082">
    <property type="component" value="Unassembled WGS sequence"/>
</dbReference>
<organism evidence="11 12">
    <name type="scientific">Caminicella sporogenes DSM 14501</name>
    <dbReference type="NCBI Taxonomy" id="1121266"/>
    <lineage>
        <taxon>Bacteria</taxon>
        <taxon>Bacillati</taxon>
        <taxon>Bacillota</taxon>
        <taxon>Clostridia</taxon>
        <taxon>Peptostreptococcales</taxon>
        <taxon>Caminicellaceae</taxon>
        <taxon>Caminicella</taxon>
    </lineage>
</organism>
<feature type="transmembrane region" description="Helical" evidence="10">
    <location>
        <begin position="67"/>
        <end position="86"/>
    </location>
</feature>
<evidence type="ECO:0000256" key="5">
    <source>
        <dbReference type="ARBA" id="ARBA00023065"/>
    </source>
</evidence>
<dbReference type="InterPro" id="IPR001807">
    <property type="entry name" value="ClC"/>
</dbReference>
<keyword evidence="4 10" id="KW-1133">Transmembrane helix</keyword>
<feature type="transmembrane region" description="Helical" evidence="10">
    <location>
        <begin position="162"/>
        <end position="186"/>
    </location>
</feature>
<evidence type="ECO:0000256" key="9">
    <source>
        <dbReference type="ARBA" id="ARBA00023303"/>
    </source>
</evidence>
<dbReference type="Gene3D" id="1.10.3080.10">
    <property type="entry name" value="Clc chloride channel"/>
    <property type="match status" value="1"/>
</dbReference>
<evidence type="ECO:0000256" key="2">
    <source>
        <dbReference type="ARBA" id="ARBA00022448"/>
    </source>
</evidence>
<dbReference type="EMBL" id="FRAJ01000012">
    <property type="protein sequence ID" value="SHK23792.1"/>
    <property type="molecule type" value="Genomic_DNA"/>
</dbReference>
<evidence type="ECO:0000313" key="12">
    <source>
        <dbReference type="Proteomes" id="UP000184082"/>
    </source>
</evidence>
<evidence type="ECO:0000256" key="10">
    <source>
        <dbReference type="SAM" id="Phobius"/>
    </source>
</evidence>
<evidence type="ECO:0000256" key="7">
    <source>
        <dbReference type="ARBA" id="ARBA00023173"/>
    </source>
</evidence>
<gene>
    <name evidence="11" type="ORF">SAMN02745883_01612</name>
</gene>
<dbReference type="STRING" id="1121266.SAMN02745883_01612"/>
<feature type="transmembrane region" description="Helical" evidence="10">
    <location>
        <begin position="400"/>
        <end position="421"/>
    </location>
</feature>